<evidence type="ECO:0000259" key="1">
    <source>
        <dbReference type="Pfam" id="PF03372"/>
    </source>
</evidence>
<dbReference type="PANTHER" id="PTHR33710:SF64">
    <property type="entry name" value="ENDONUCLEASE_EXONUCLEASE_PHOSPHATASE DOMAIN-CONTAINING PROTEIN"/>
    <property type="match status" value="1"/>
</dbReference>
<dbReference type="Pfam" id="PF14111">
    <property type="entry name" value="DUF4283"/>
    <property type="match status" value="1"/>
</dbReference>
<feature type="domain" description="Endonuclease/exonuclease/phosphatase" evidence="1">
    <location>
        <begin position="520"/>
        <end position="723"/>
    </location>
</feature>
<evidence type="ECO:0000313" key="3">
    <source>
        <dbReference type="EMBL" id="RVX19455.1"/>
    </source>
</evidence>
<gene>
    <name evidence="3" type="ORF">CK203_008623</name>
</gene>
<comment type="caution">
    <text evidence="3">The sequence shown here is derived from an EMBL/GenBank/DDBJ whole genome shotgun (WGS) entry which is preliminary data.</text>
</comment>
<proteinExistence type="predicted"/>
<reference evidence="3 4" key="1">
    <citation type="journal article" date="2018" name="PLoS Genet.">
        <title>Population sequencing reveals clonal diversity and ancestral inbreeding in the grapevine cultivar Chardonnay.</title>
        <authorList>
            <person name="Roach M.J."/>
            <person name="Johnson D.L."/>
            <person name="Bohlmann J."/>
            <person name="van Vuuren H.J."/>
            <person name="Jones S.J."/>
            <person name="Pretorius I.S."/>
            <person name="Schmidt S.A."/>
            <person name="Borneman A.R."/>
        </authorList>
    </citation>
    <scope>NUCLEOTIDE SEQUENCE [LARGE SCALE GENOMIC DNA]</scope>
    <source>
        <strain evidence="4">cv. Chardonnay</strain>
        <tissue evidence="3">Leaf</tissue>
    </source>
</reference>
<evidence type="ECO:0000313" key="4">
    <source>
        <dbReference type="Proteomes" id="UP000288805"/>
    </source>
</evidence>
<sequence>MDLKRTFAEVVKRPICRVINPIQVKVWREEIQRNLEKLEHCVVGSWNPRFGNEEDLEKLGRFLASSWGLKGRLGLEKLERSRILLEFEYLEEAHRVSLSVSLWNPTVLRRVGDECGGFVDINSKTEKLEELQWARILVRSDGGDKPSTLEIGIEEEVFTLALWWELRPSVRKLRVDSRRWGEVKDDNISRSGSRVEMESAIEKTEALLSSEEGTGSQKRVMGWEGIVDHAQQSTPMGYERRVCGPKHSGLKLKGVMEEGAGLEAGSSKSWVFDGEGYLINGASSIQPTAHFERPKELINSDRRLGWQENNLGWKEKVDQAQESMIRGVEKSSCGLSAVRGPTLKERMTIPDGPETSQPKRWAHVGRGPVAELEKARSSQSMAQNKGKRPLEKGSLLDCRIDSNGSSLEGEHLVIWESEEARKSREKAILSATDKALAEEAMRYDFGLRIERERGYRSSHLILYSFDRTPVGEPFDHSGVLKESNEVGPGMDDNGCWDLVEFNKDSNLARGVEWNSERTELQEVRIEKEDRWEESSLAKFSHFLGFSTERRQKFLDWRALDADRAAGGLLICWDKRSLEIVDWEEGQYSLSCRFKNVEDGTVWVFTGVYGPFTKEKRDCLWEELGTVRGIWDEPWCLGGDFNSTLYQRERSRQGRITPTMRRFAHIIDDLGLVDLPLQEGVFTWSGGLNNQSWARLDRFLVSPSWLDKFSGVIQRRLPRPVSDHFPILLEGGRLRRGPSPFRFENMWLKVEGFLDLIRSWWREIEVRGTASYRLAAKMKELKQKLKVWNREVFGNLEGNKSAALQQVDYWDRVESERRLSLEETELKKEAKESYKNGSF</sequence>
<evidence type="ECO:0000259" key="2">
    <source>
        <dbReference type="Pfam" id="PF14111"/>
    </source>
</evidence>
<dbReference type="Proteomes" id="UP000288805">
    <property type="component" value="Unassembled WGS sequence"/>
</dbReference>
<dbReference type="PANTHER" id="PTHR33710">
    <property type="entry name" value="BNAC02G09200D PROTEIN"/>
    <property type="match status" value="1"/>
</dbReference>
<dbReference type="Pfam" id="PF03372">
    <property type="entry name" value="Exo_endo_phos"/>
    <property type="match status" value="1"/>
</dbReference>
<accession>A0A438KE13</accession>
<protein>
    <recommendedName>
        <fullName evidence="5">DUF4283 domain-containing protein</fullName>
    </recommendedName>
</protein>
<evidence type="ECO:0008006" key="5">
    <source>
        <dbReference type="Google" id="ProtNLM"/>
    </source>
</evidence>
<dbReference type="InterPro" id="IPR036691">
    <property type="entry name" value="Endo/exonu/phosph_ase_sf"/>
</dbReference>
<dbReference type="AlphaFoldDB" id="A0A438KE13"/>
<organism evidence="3 4">
    <name type="scientific">Vitis vinifera</name>
    <name type="common">Grape</name>
    <dbReference type="NCBI Taxonomy" id="29760"/>
    <lineage>
        <taxon>Eukaryota</taxon>
        <taxon>Viridiplantae</taxon>
        <taxon>Streptophyta</taxon>
        <taxon>Embryophyta</taxon>
        <taxon>Tracheophyta</taxon>
        <taxon>Spermatophyta</taxon>
        <taxon>Magnoliopsida</taxon>
        <taxon>eudicotyledons</taxon>
        <taxon>Gunneridae</taxon>
        <taxon>Pentapetalae</taxon>
        <taxon>rosids</taxon>
        <taxon>Vitales</taxon>
        <taxon>Vitaceae</taxon>
        <taxon>Viteae</taxon>
        <taxon>Vitis</taxon>
    </lineage>
</organism>
<dbReference type="GO" id="GO:0003824">
    <property type="term" value="F:catalytic activity"/>
    <property type="evidence" value="ECO:0007669"/>
    <property type="project" value="InterPro"/>
</dbReference>
<name>A0A438KE13_VITVI</name>
<dbReference type="InterPro" id="IPR025558">
    <property type="entry name" value="DUF4283"/>
</dbReference>
<dbReference type="InterPro" id="IPR005135">
    <property type="entry name" value="Endo/exonuclease/phosphatase"/>
</dbReference>
<dbReference type="EMBL" id="QGNW01000009">
    <property type="protein sequence ID" value="RVX19455.1"/>
    <property type="molecule type" value="Genomic_DNA"/>
</dbReference>
<dbReference type="Gene3D" id="3.60.10.10">
    <property type="entry name" value="Endonuclease/exonuclease/phosphatase"/>
    <property type="match status" value="1"/>
</dbReference>
<dbReference type="SUPFAM" id="SSF56219">
    <property type="entry name" value="DNase I-like"/>
    <property type="match status" value="1"/>
</dbReference>
<feature type="domain" description="DUF4283" evidence="2">
    <location>
        <begin position="35"/>
        <end position="96"/>
    </location>
</feature>